<proteinExistence type="predicted"/>
<name>A0ACC4D1K3_POPAL</name>
<dbReference type="EMBL" id="RCHU02000001">
    <property type="protein sequence ID" value="KAL3611263.1"/>
    <property type="molecule type" value="Genomic_DNA"/>
</dbReference>
<accession>A0ACC4D1K3</accession>
<organism evidence="1 2">
    <name type="scientific">Populus alba</name>
    <name type="common">White poplar</name>
    <dbReference type="NCBI Taxonomy" id="43335"/>
    <lineage>
        <taxon>Eukaryota</taxon>
        <taxon>Viridiplantae</taxon>
        <taxon>Streptophyta</taxon>
        <taxon>Embryophyta</taxon>
        <taxon>Tracheophyta</taxon>
        <taxon>Spermatophyta</taxon>
        <taxon>Magnoliopsida</taxon>
        <taxon>eudicotyledons</taxon>
        <taxon>Gunneridae</taxon>
        <taxon>Pentapetalae</taxon>
        <taxon>rosids</taxon>
        <taxon>fabids</taxon>
        <taxon>Malpighiales</taxon>
        <taxon>Salicaceae</taxon>
        <taxon>Saliceae</taxon>
        <taxon>Populus</taxon>
    </lineage>
</organism>
<reference evidence="1 2" key="1">
    <citation type="journal article" date="2024" name="Plant Biotechnol. J.">
        <title>Genome and CRISPR/Cas9 system of a widespread forest tree (Populus alba) in the world.</title>
        <authorList>
            <person name="Liu Y.J."/>
            <person name="Jiang P.F."/>
            <person name="Han X.M."/>
            <person name="Li X.Y."/>
            <person name="Wang H.M."/>
            <person name="Wang Y.J."/>
            <person name="Wang X.X."/>
            <person name="Zeng Q.Y."/>
        </authorList>
    </citation>
    <scope>NUCLEOTIDE SEQUENCE [LARGE SCALE GENOMIC DNA]</scope>
    <source>
        <strain evidence="2">cv. PAL-ZL1</strain>
    </source>
</reference>
<comment type="caution">
    <text evidence="1">The sequence shown here is derived from an EMBL/GenBank/DDBJ whole genome shotgun (WGS) entry which is preliminary data.</text>
</comment>
<evidence type="ECO:0000313" key="1">
    <source>
        <dbReference type="EMBL" id="KAL3611263.1"/>
    </source>
</evidence>
<keyword evidence="2" id="KW-1185">Reference proteome</keyword>
<gene>
    <name evidence="1" type="ORF">D5086_002283</name>
</gene>
<dbReference type="Proteomes" id="UP000309997">
    <property type="component" value="Unassembled WGS sequence"/>
</dbReference>
<protein>
    <submittedName>
        <fullName evidence="1">Uncharacterized protein</fullName>
    </submittedName>
</protein>
<evidence type="ECO:0000313" key="2">
    <source>
        <dbReference type="Proteomes" id="UP000309997"/>
    </source>
</evidence>
<sequence length="982" mass="111809">MEEPQRNEQHQLVPVATSSFASTSVDDPSTSSVSASHLVVEENQQENDESVNIEGNSGGHHHDQEQEREQPSSAVSNRLNISMSNAAANQMRDDVWSCFAVLIAFWFFASLTIILGYYGSVSLELGPNCSRLVQPNPLFVQSLKAGELGKPKPGPILYGFYKPPPLDVEITWTQKHDAVVPKDFHKEWMLFLNKGSTVDISYSIKSLGASPLSLVIAQGTESLIEWIDDPSYPNTTLSWNIIHGSGNIQQEIPTSSSYYIAVENLNSEEAKVELKFIVKSLIYDISQAYYSCPLSNHLCSLQLFLFGTTAAVLTSPGPAEDASDEDWYVKLSYGPRWIIYIIGSGVMTVLLLLALRLCNMYRPRGRDGYQAGEIASERTPLLSQKDDDSSSWGSSYDSNSHEEEDLEKWLAVNCIEGKSMAEGENLRRLCVICFDAPRDCFFLPCGHCAACFTCGTRIAEEVGACPICRRSLKKVDNLALQTKTVAGHNLPPTPWHLFPPKNFDDQSRHARAYQILHCSYLTCPYSNTTVSKGHGFNSPSSSPKCPRFFMFIHHDLEPWAQSRITVDHIMGAKNYASFRVVIYKGRLYLDPYYACVQSRMMFTVWGFLQLLKRYPGMVPDVDIMFDCMDKPRINKTEHDSFPLPLFRYCTTKDHFDIPFPDWSFWGWPEVNIRPWDEEFRDIKRGSQARSWPKKWPRAYWKGNPDVGSPVRTSLLECNHTKKWGAQIMRQDWEEEAKGGYVSSKLSHQCDYRYKIYAEGFAWSVSLKYIISCGSLALIISPQYEDFFSRGLIPEKNYWPVSSDGLCQSIKFAVDWGNTNPTEAQKIGKAGQDLMESLSMDRVYDYMFHLISEYSKLQDFKPVPPSSALEVCVDSLTCFADEKQKQFFERATAFPSPSPPCTLQPANIDFIKRWMQQKQRTITNSYHFRFRTINPLESKYSLMNLKFRRTHDCVSTAEVQMLHRQQNMRSSSLSADKSEYFFC</sequence>